<organism evidence="2 3">
    <name type="scientific">Ancylostoma ceylanicum</name>
    <dbReference type="NCBI Taxonomy" id="53326"/>
    <lineage>
        <taxon>Eukaryota</taxon>
        <taxon>Metazoa</taxon>
        <taxon>Ecdysozoa</taxon>
        <taxon>Nematoda</taxon>
        <taxon>Chromadorea</taxon>
        <taxon>Rhabditida</taxon>
        <taxon>Rhabditina</taxon>
        <taxon>Rhabditomorpha</taxon>
        <taxon>Strongyloidea</taxon>
        <taxon>Ancylostomatidae</taxon>
        <taxon>Ancylostomatinae</taxon>
        <taxon>Ancylostoma</taxon>
    </lineage>
</organism>
<comment type="caution">
    <text evidence="2">The sequence shown here is derived from an EMBL/GenBank/DDBJ whole genome shotgun (WGS) entry which is preliminary data.</text>
</comment>
<dbReference type="PANTHER" id="PTHR31895:SF17">
    <property type="entry name" value="TIL DOMAIN-CONTAINING PROTEIN"/>
    <property type="match status" value="1"/>
</dbReference>
<evidence type="ECO:0008006" key="4">
    <source>
        <dbReference type="Google" id="ProtNLM"/>
    </source>
</evidence>
<dbReference type="Proteomes" id="UP000024635">
    <property type="component" value="Unassembled WGS sequence"/>
</dbReference>
<evidence type="ECO:0000256" key="1">
    <source>
        <dbReference type="SAM" id="MobiDB-lite"/>
    </source>
</evidence>
<name>A0A016T9D1_9BILA</name>
<dbReference type="InterPro" id="IPR003341">
    <property type="entry name" value="Cys_rich_tripleX"/>
</dbReference>
<accession>A0A016T9D1</accession>
<evidence type="ECO:0000313" key="3">
    <source>
        <dbReference type="Proteomes" id="UP000024635"/>
    </source>
</evidence>
<reference evidence="3" key="1">
    <citation type="journal article" date="2015" name="Nat. Genet.">
        <title>The genome and transcriptome of the zoonotic hookworm Ancylostoma ceylanicum identify infection-specific gene families.</title>
        <authorList>
            <person name="Schwarz E.M."/>
            <person name="Hu Y."/>
            <person name="Antoshechkin I."/>
            <person name="Miller M.M."/>
            <person name="Sternberg P.W."/>
            <person name="Aroian R.V."/>
        </authorList>
    </citation>
    <scope>NUCLEOTIDE SEQUENCE</scope>
    <source>
        <strain evidence="3">HY135</strain>
    </source>
</reference>
<proteinExistence type="predicted"/>
<keyword evidence="3" id="KW-1185">Reference proteome</keyword>
<evidence type="ECO:0000313" key="2">
    <source>
        <dbReference type="EMBL" id="EYB99300.1"/>
    </source>
</evidence>
<feature type="region of interest" description="Disordered" evidence="1">
    <location>
        <begin position="525"/>
        <end position="544"/>
    </location>
</feature>
<dbReference type="EMBL" id="JARK01001459">
    <property type="protein sequence ID" value="EYB99300.1"/>
    <property type="molecule type" value="Genomic_DNA"/>
</dbReference>
<dbReference type="Pfam" id="PF02363">
    <property type="entry name" value="C_tripleX"/>
    <property type="match status" value="12"/>
</dbReference>
<dbReference type="OrthoDB" id="5791880at2759"/>
<dbReference type="STRING" id="53326.A0A016T9D1"/>
<gene>
    <name evidence="2" type="primary">Acey_s0123.g1131</name>
    <name evidence="2" type="synonym">Acey-F35A5.4</name>
    <name evidence="2" type="ORF">Y032_0123g1131</name>
</gene>
<protein>
    <recommendedName>
        <fullName evidence="4">Cysteine rich repeat-containing domain protein</fullName>
    </recommendedName>
</protein>
<dbReference type="AlphaFoldDB" id="A0A016T9D1"/>
<sequence>MNPTWLESLLDKVLQHTFHFCPGFRRIKIWPSGKGAELLGRGLRVWIWSCAFVLRICFFHSHAFPTRPYLFIILDPEAEMKYIHAIAPCQARIQATQVPFRSASQASCTPLTGMNSIRFANIVTLLYLLKGAVRSESTALESAASPLSLYMSRIKRQCCAACTPDNCSCGGCPGQQGLMKQVFCPEHCQPLCTNSCVMNVVTCPDRCQPHCTNACLMNPPPPPPPAFPCSAQCMPRCEASCIAAPPPMVVQPICDARCMPTCSPQCIQTYTVQTTCVQACMPMCQPACVQAMEVRQVTTCVDACMPSCQPACVQAVACSSCTVNCPSICAQPVCVQACMPRCLPTCIQAVQVQPRPPAPMVPCSPGCMPSCSPLCMQQTCPPQCLPSCTPSCMQQFATQLSPTRICATECMPACEATCLAQVTCAPSCMPACAPSCVAVNPAPPPPPPPAPQVPAAVPFAGPTCVAPCMPSCLPTCIQQVQTAQIAVPCGNPCICQPGYVQCAETMCCLKYKNMAVKFRRLKEAAKNRQDHEQPLQDSPMEQKS</sequence>
<dbReference type="PANTHER" id="PTHR31895">
    <property type="entry name" value="PROTEIN CBG03177-RELATED"/>
    <property type="match status" value="1"/>
</dbReference>